<comment type="similarity">
    <text evidence="6">Belongs to the ABC-2 integral membrane protein family.</text>
</comment>
<feature type="transmembrane region" description="Helical" evidence="6">
    <location>
        <begin position="233"/>
        <end position="252"/>
    </location>
</feature>
<organism evidence="8 9">
    <name type="scientific">Mycobacterium timonense</name>
    <dbReference type="NCBI Taxonomy" id="701043"/>
    <lineage>
        <taxon>Bacteria</taxon>
        <taxon>Bacillati</taxon>
        <taxon>Actinomycetota</taxon>
        <taxon>Actinomycetes</taxon>
        <taxon>Mycobacteriales</taxon>
        <taxon>Mycobacteriaceae</taxon>
        <taxon>Mycobacterium</taxon>
        <taxon>Mycobacterium avium complex (MAC)</taxon>
    </lineage>
</organism>
<evidence type="ECO:0000256" key="3">
    <source>
        <dbReference type="ARBA" id="ARBA00022989"/>
    </source>
</evidence>
<dbReference type="InterPro" id="IPR013525">
    <property type="entry name" value="ABC2_TM"/>
</dbReference>
<evidence type="ECO:0000256" key="6">
    <source>
        <dbReference type="RuleBase" id="RU361157"/>
    </source>
</evidence>
<dbReference type="InterPro" id="IPR047817">
    <property type="entry name" value="ABC2_TM_bact-type"/>
</dbReference>
<keyword evidence="6" id="KW-1003">Cell membrane</keyword>
<dbReference type="EMBL" id="MVIL01000077">
    <property type="protein sequence ID" value="ORB78431.1"/>
    <property type="molecule type" value="Genomic_DNA"/>
</dbReference>
<keyword evidence="5" id="KW-0046">Antibiotic resistance</keyword>
<dbReference type="Proteomes" id="UP000192847">
    <property type="component" value="Unassembled WGS sequence"/>
</dbReference>
<evidence type="ECO:0000313" key="9">
    <source>
        <dbReference type="Proteomes" id="UP000192847"/>
    </source>
</evidence>
<sequence length="263" mass="28377">MSHRLETQGSLLTQSWVQAVRLLTEWRRERAVLVGSLLVPVCLLLVYVLVLDERVHKLTGVQSVYGLVPVCAVLSALFGALSTSLGIAMERDSGMLSRMWVLPIHRASPLTGRLTAEAVRALIGTILITALGLTMGLRFTHGWLTILVYILIPSVVVVGFTALVMAVAIRTNGVSLMTWVAAGTVALAFLNPGTTPISTFPEWLRPFVRMQPMSPPIEAMWALAHGGPLERPLALTIAWALVLLAVSVPVAVRGYRVAAETSA</sequence>
<dbReference type="PANTHER" id="PTHR43027:SF1">
    <property type="entry name" value="DOXORUBICIN RESISTANCE ABC TRANSPORTER PERMEASE PROTEIN DRRC-RELATED"/>
    <property type="match status" value="1"/>
</dbReference>
<dbReference type="PROSITE" id="PS51012">
    <property type="entry name" value="ABC_TM2"/>
    <property type="match status" value="1"/>
</dbReference>
<feature type="transmembrane region" description="Helical" evidence="6">
    <location>
        <begin position="63"/>
        <end position="89"/>
    </location>
</feature>
<dbReference type="PANTHER" id="PTHR43027">
    <property type="entry name" value="DOXORUBICIN RESISTANCE ABC TRANSPORTER PERMEASE PROTEIN DRRC-RELATED"/>
    <property type="match status" value="1"/>
</dbReference>
<dbReference type="RefSeq" id="WP_031344219.1">
    <property type="nucleotide sequence ID" value="NZ_MVIL01000077.1"/>
</dbReference>
<name>A0ABX3TI65_9MYCO</name>
<feature type="transmembrane region" description="Helical" evidence="6">
    <location>
        <begin position="146"/>
        <end position="169"/>
    </location>
</feature>
<keyword evidence="2 6" id="KW-0812">Transmembrane</keyword>
<reference evidence="8 9" key="1">
    <citation type="submission" date="2017-02" db="EMBL/GenBank/DDBJ databases">
        <title>The new phylogeny of genus Mycobacterium.</title>
        <authorList>
            <person name="Tortoli E."/>
            <person name="Trovato A."/>
            <person name="Cirillo D.M."/>
        </authorList>
    </citation>
    <scope>NUCLEOTIDE SEQUENCE [LARGE SCALE GENOMIC DNA]</scope>
    <source>
        <strain evidence="8 9">CCUG 56329</strain>
    </source>
</reference>
<proteinExistence type="inferred from homology"/>
<feature type="transmembrane region" description="Helical" evidence="6">
    <location>
        <begin position="176"/>
        <end position="194"/>
    </location>
</feature>
<protein>
    <recommendedName>
        <fullName evidence="6">Transport permease protein</fullName>
    </recommendedName>
</protein>
<evidence type="ECO:0000256" key="1">
    <source>
        <dbReference type="ARBA" id="ARBA00004141"/>
    </source>
</evidence>
<feature type="transmembrane region" description="Helical" evidence="6">
    <location>
        <begin position="31"/>
        <end position="51"/>
    </location>
</feature>
<evidence type="ECO:0000256" key="5">
    <source>
        <dbReference type="ARBA" id="ARBA00023251"/>
    </source>
</evidence>
<evidence type="ECO:0000256" key="2">
    <source>
        <dbReference type="ARBA" id="ARBA00022692"/>
    </source>
</evidence>
<comment type="caution">
    <text evidence="8">The sequence shown here is derived from an EMBL/GenBank/DDBJ whole genome shotgun (WGS) entry which is preliminary data.</text>
</comment>
<dbReference type="InterPro" id="IPR052902">
    <property type="entry name" value="ABC-2_transporter"/>
</dbReference>
<evidence type="ECO:0000256" key="4">
    <source>
        <dbReference type="ARBA" id="ARBA00023136"/>
    </source>
</evidence>
<evidence type="ECO:0000259" key="7">
    <source>
        <dbReference type="PROSITE" id="PS51012"/>
    </source>
</evidence>
<comment type="subcellular location">
    <subcellularLocation>
        <location evidence="6">Cell membrane</location>
        <topology evidence="6">Multi-pass membrane protein</topology>
    </subcellularLocation>
    <subcellularLocation>
        <location evidence="1">Membrane</location>
        <topology evidence="1">Multi-pass membrane protein</topology>
    </subcellularLocation>
</comment>
<dbReference type="PIRSF" id="PIRSF006648">
    <property type="entry name" value="DrrB"/>
    <property type="match status" value="1"/>
</dbReference>
<dbReference type="Pfam" id="PF01061">
    <property type="entry name" value="ABC2_membrane"/>
    <property type="match status" value="1"/>
</dbReference>
<feature type="domain" description="ABC transmembrane type-2" evidence="7">
    <location>
        <begin position="31"/>
        <end position="258"/>
    </location>
</feature>
<keyword evidence="9" id="KW-1185">Reference proteome</keyword>
<dbReference type="NCBIfam" id="TIGR01248">
    <property type="entry name" value="drrC"/>
    <property type="match status" value="1"/>
</dbReference>
<feature type="transmembrane region" description="Helical" evidence="6">
    <location>
        <begin position="121"/>
        <end position="140"/>
    </location>
</feature>
<keyword evidence="6" id="KW-0813">Transport</keyword>
<keyword evidence="3 6" id="KW-1133">Transmembrane helix</keyword>
<accession>A0ABX3TI65</accession>
<keyword evidence="4 6" id="KW-0472">Membrane</keyword>
<dbReference type="InterPro" id="IPR005943">
    <property type="entry name" value="Daunbcin-R_C"/>
</dbReference>
<dbReference type="InterPro" id="IPR000412">
    <property type="entry name" value="ABC_2_transport"/>
</dbReference>
<evidence type="ECO:0000313" key="8">
    <source>
        <dbReference type="EMBL" id="ORB78431.1"/>
    </source>
</evidence>
<gene>
    <name evidence="8" type="ORF">BST46_19310</name>
</gene>